<protein>
    <submittedName>
        <fullName evidence="3">Uncharacterized protein</fullName>
    </submittedName>
</protein>
<feature type="compositionally biased region" description="Low complexity" evidence="1">
    <location>
        <begin position="90"/>
        <end position="99"/>
    </location>
</feature>
<evidence type="ECO:0000313" key="4">
    <source>
        <dbReference type="Proteomes" id="UP000440578"/>
    </source>
</evidence>
<keyword evidence="2" id="KW-0472">Membrane</keyword>
<keyword evidence="2" id="KW-1133">Transmembrane helix</keyword>
<feature type="region of interest" description="Disordered" evidence="1">
    <location>
        <begin position="90"/>
        <end position="145"/>
    </location>
</feature>
<evidence type="ECO:0000256" key="2">
    <source>
        <dbReference type="SAM" id="Phobius"/>
    </source>
</evidence>
<sequence>MCKFNLFDAISTSLVAEAKKTPVDPVMIAILVSLVLMFLIICIVLQLFSNRVAAQFACAADRLKMEPERCSPLVRGWDGASYARYLTVPPAAGSSSRRPSVLDSIPGSPQSRRCSLAAPEVGSPPGRRGSLRDAGRRRSSLGRRRSLTPAERWRLQAVHRSGLLRPRHYHMSCDLWSSDDESVLGAPAPAPSGRSPAQARRHRLGALQVVPAALEPSPAALEPSQ</sequence>
<keyword evidence="2" id="KW-0812">Transmembrane</keyword>
<comment type="caution">
    <text evidence="3">The sequence shown here is derived from an EMBL/GenBank/DDBJ whole genome shotgun (WGS) entry which is preliminary data.</text>
</comment>
<proteinExistence type="predicted"/>
<keyword evidence="4" id="KW-1185">Reference proteome</keyword>
<dbReference type="EMBL" id="VIIS01000808">
    <property type="protein sequence ID" value="KAF0304839.1"/>
    <property type="molecule type" value="Genomic_DNA"/>
</dbReference>
<organism evidence="3 4">
    <name type="scientific">Amphibalanus amphitrite</name>
    <name type="common">Striped barnacle</name>
    <name type="synonym">Balanus amphitrite</name>
    <dbReference type="NCBI Taxonomy" id="1232801"/>
    <lineage>
        <taxon>Eukaryota</taxon>
        <taxon>Metazoa</taxon>
        <taxon>Ecdysozoa</taxon>
        <taxon>Arthropoda</taxon>
        <taxon>Crustacea</taxon>
        <taxon>Multicrustacea</taxon>
        <taxon>Cirripedia</taxon>
        <taxon>Thoracica</taxon>
        <taxon>Thoracicalcarea</taxon>
        <taxon>Balanomorpha</taxon>
        <taxon>Balanoidea</taxon>
        <taxon>Balanidae</taxon>
        <taxon>Amphibalaninae</taxon>
        <taxon>Amphibalanus</taxon>
    </lineage>
</organism>
<dbReference type="AlphaFoldDB" id="A0A6A4WHW2"/>
<feature type="transmembrane region" description="Helical" evidence="2">
    <location>
        <begin position="26"/>
        <end position="48"/>
    </location>
</feature>
<evidence type="ECO:0000313" key="3">
    <source>
        <dbReference type="EMBL" id="KAF0304839.1"/>
    </source>
</evidence>
<accession>A0A6A4WHW2</accession>
<dbReference type="Proteomes" id="UP000440578">
    <property type="component" value="Unassembled WGS sequence"/>
</dbReference>
<evidence type="ECO:0000256" key="1">
    <source>
        <dbReference type="SAM" id="MobiDB-lite"/>
    </source>
</evidence>
<gene>
    <name evidence="3" type="ORF">FJT64_023449</name>
</gene>
<name>A0A6A4WHW2_AMPAM</name>
<reference evidence="3 4" key="1">
    <citation type="submission" date="2019-07" db="EMBL/GenBank/DDBJ databases">
        <title>Draft genome assembly of a fouling barnacle, Amphibalanus amphitrite (Darwin, 1854): The first reference genome for Thecostraca.</title>
        <authorList>
            <person name="Kim W."/>
        </authorList>
    </citation>
    <scope>NUCLEOTIDE SEQUENCE [LARGE SCALE GENOMIC DNA]</scope>
    <source>
        <strain evidence="3">SNU_AA5</strain>
        <tissue evidence="3">Soma without cirri and trophi</tissue>
    </source>
</reference>